<gene>
    <name evidence="10" type="ORF">HDK90DRAFT_332977</name>
</gene>
<evidence type="ECO:0000313" key="11">
    <source>
        <dbReference type="Proteomes" id="UP001492380"/>
    </source>
</evidence>
<keyword evidence="3" id="KW-0540">Nuclease</keyword>
<dbReference type="PANTHER" id="PTHR42104">
    <property type="entry name" value="EXTRACELLULAR GUANYL-SPECIFIC RIBONUCLEASE RNTA (AFU_ORTHOLOGUE AFUA_4G03230)"/>
    <property type="match status" value="1"/>
</dbReference>
<sequence length="194" mass="20385">MATITYEPSACNCNGTDYSTAAINAAATKALALAKDKKTLGDDKYPHAYNDCMYSTQVPSVPLPPPSSHSHLHAGGQTSTTPACLQQQPELIVARGAVADEHFTFSHANAPYLEFPILPSGAVYDGGAPGADRVVIGSIAADYASAVFCACLTHDGSAKRNGFVECKDDTVNPRGKGTLKESAGERKLVERIDL</sequence>
<comment type="similarity">
    <text evidence="1">Belongs to the ribonuclease N1/T1 family.</text>
</comment>
<keyword evidence="7" id="KW-0456">Lyase</keyword>
<evidence type="ECO:0000256" key="2">
    <source>
        <dbReference type="ARBA" id="ARBA00012549"/>
    </source>
</evidence>
<evidence type="ECO:0000256" key="4">
    <source>
        <dbReference type="ARBA" id="ARBA00022759"/>
    </source>
</evidence>
<dbReference type="EC" id="4.6.1.24" evidence="2"/>
<accession>A0ABR1YIY1</accession>
<dbReference type="SUPFAM" id="SSF53933">
    <property type="entry name" value="Microbial ribonucleases"/>
    <property type="match status" value="2"/>
</dbReference>
<dbReference type="EMBL" id="JBBWRZ010000008">
    <property type="protein sequence ID" value="KAK8230814.1"/>
    <property type="molecule type" value="Genomic_DNA"/>
</dbReference>
<evidence type="ECO:0000256" key="6">
    <source>
        <dbReference type="ARBA" id="ARBA00023157"/>
    </source>
</evidence>
<comment type="catalytic activity">
    <reaction evidence="8">
        <text>[RNA] containing guanosine + H2O = an [RNA fragment]-3'-guanosine-3'-phosphate + a 5'-hydroxy-ribonucleotide-3'-[RNA fragment].</text>
        <dbReference type="EC" id="4.6.1.24"/>
    </reaction>
</comment>
<dbReference type="Pfam" id="PF00545">
    <property type="entry name" value="Ribonuclease"/>
    <property type="match status" value="1"/>
</dbReference>
<keyword evidence="4" id="KW-0255">Endonuclease</keyword>
<evidence type="ECO:0000256" key="5">
    <source>
        <dbReference type="ARBA" id="ARBA00022801"/>
    </source>
</evidence>
<dbReference type="PANTHER" id="PTHR42104:SF1">
    <property type="entry name" value="EXTRACELLULAR GUANYL-SPECIFIC RIBONUCLEASE RNTA (AFU_ORTHOLOGUE AFUA_4G03230)"/>
    <property type="match status" value="1"/>
</dbReference>
<evidence type="ECO:0000313" key="10">
    <source>
        <dbReference type="EMBL" id="KAK8230814.1"/>
    </source>
</evidence>
<reference evidence="10 11" key="1">
    <citation type="submission" date="2024-04" db="EMBL/GenBank/DDBJ databases">
        <title>Phyllosticta paracitricarpa is synonymous to the EU quarantine fungus P. citricarpa based on phylogenomic analyses.</title>
        <authorList>
            <consortium name="Lawrence Berkeley National Laboratory"/>
            <person name="Van Ingen-Buijs V.A."/>
            <person name="Van Westerhoven A.C."/>
            <person name="Haridas S."/>
            <person name="Skiadas P."/>
            <person name="Martin F."/>
            <person name="Groenewald J.Z."/>
            <person name="Crous P.W."/>
            <person name="Seidl M.F."/>
        </authorList>
    </citation>
    <scope>NUCLEOTIDE SEQUENCE [LARGE SCALE GENOMIC DNA]</scope>
    <source>
        <strain evidence="10 11">CBS 123374</strain>
    </source>
</reference>
<evidence type="ECO:0000256" key="9">
    <source>
        <dbReference type="SAM" id="MobiDB-lite"/>
    </source>
</evidence>
<organism evidence="10 11">
    <name type="scientific">Phyllosticta capitalensis</name>
    <dbReference type="NCBI Taxonomy" id="121624"/>
    <lineage>
        <taxon>Eukaryota</taxon>
        <taxon>Fungi</taxon>
        <taxon>Dikarya</taxon>
        <taxon>Ascomycota</taxon>
        <taxon>Pezizomycotina</taxon>
        <taxon>Dothideomycetes</taxon>
        <taxon>Dothideomycetes incertae sedis</taxon>
        <taxon>Botryosphaeriales</taxon>
        <taxon>Phyllostictaceae</taxon>
        <taxon>Phyllosticta</taxon>
    </lineage>
</organism>
<proteinExistence type="inferred from homology"/>
<dbReference type="InterPro" id="IPR016191">
    <property type="entry name" value="Ribonuclease/ribotoxin"/>
</dbReference>
<evidence type="ECO:0000256" key="8">
    <source>
        <dbReference type="ARBA" id="ARBA00034015"/>
    </source>
</evidence>
<dbReference type="Gene3D" id="3.10.450.30">
    <property type="entry name" value="Microbial ribonucleases"/>
    <property type="match status" value="2"/>
</dbReference>
<dbReference type="InterPro" id="IPR000026">
    <property type="entry name" value="N1-like"/>
</dbReference>
<protein>
    <recommendedName>
        <fullName evidence="2">ribonuclease T1</fullName>
        <ecNumber evidence="2">4.6.1.24</ecNumber>
    </recommendedName>
</protein>
<evidence type="ECO:0000256" key="1">
    <source>
        <dbReference type="ARBA" id="ARBA00009006"/>
    </source>
</evidence>
<keyword evidence="5" id="KW-0378">Hydrolase</keyword>
<name>A0ABR1YIY1_9PEZI</name>
<evidence type="ECO:0000256" key="7">
    <source>
        <dbReference type="ARBA" id="ARBA00023239"/>
    </source>
</evidence>
<comment type="caution">
    <text evidence="10">The sequence shown here is derived from an EMBL/GenBank/DDBJ whole genome shotgun (WGS) entry which is preliminary data.</text>
</comment>
<evidence type="ECO:0000256" key="3">
    <source>
        <dbReference type="ARBA" id="ARBA00022722"/>
    </source>
</evidence>
<keyword evidence="6" id="KW-1015">Disulfide bond</keyword>
<keyword evidence="11" id="KW-1185">Reference proteome</keyword>
<dbReference type="Proteomes" id="UP001492380">
    <property type="component" value="Unassembled WGS sequence"/>
</dbReference>
<feature type="region of interest" description="Disordered" evidence="9">
    <location>
        <begin position="60"/>
        <end position="81"/>
    </location>
</feature>